<dbReference type="AlphaFoldDB" id="A0AAV4N6K5"/>
<accession>A0AAV4N6K5</accession>
<name>A0AAV4N6K5_CAEEX</name>
<protein>
    <submittedName>
        <fullName evidence="2">Uncharacterized protein</fullName>
    </submittedName>
</protein>
<evidence type="ECO:0000313" key="3">
    <source>
        <dbReference type="Proteomes" id="UP001054945"/>
    </source>
</evidence>
<feature type="compositionally biased region" description="Polar residues" evidence="1">
    <location>
        <begin position="76"/>
        <end position="85"/>
    </location>
</feature>
<sequence length="116" mass="13604">METIRYLNQILEELLCLLEELTAYATENPAVLDLHLPINKINSFNRHDRGSVRYTTEKPFTLKHDVPVDSFNQFSSDSLLRGNTGNRRKPVDEHTPRRRKSRKLRILVKSTEWGKE</sequence>
<dbReference type="EMBL" id="BPLR01002997">
    <property type="protein sequence ID" value="GIX80063.1"/>
    <property type="molecule type" value="Genomic_DNA"/>
</dbReference>
<evidence type="ECO:0000256" key="1">
    <source>
        <dbReference type="SAM" id="MobiDB-lite"/>
    </source>
</evidence>
<comment type="caution">
    <text evidence="2">The sequence shown here is derived from an EMBL/GenBank/DDBJ whole genome shotgun (WGS) entry which is preliminary data.</text>
</comment>
<reference evidence="2 3" key="1">
    <citation type="submission" date="2021-06" db="EMBL/GenBank/DDBJ databases">
        <title>Caerostris extrusa draft genome.</title>
        <authorList>
            <person name="Kono N."/>
            <person name="Arakawa K."/>
        </authorList>
    </citation>
    <scope>NUCLEOTIDE SEQUENCE [LARGE SCALE GENOMIC DNA]</scope>
</reference>
<feature type="region of interest" description="Disordered" evidence="1">
    <location>
        <begin position="76"/>
        <end position="101"/>
    </location>
</feature>
<dbReference type="Proteomes" id="UP001054945">
    <property type="component" value="Unassembled WGS sequence"/>
</dbReference>
<organism evidence="2 3">
    <name type="scientific">Caerostris extrusa</name>
    <name type="common">Bark spider</name>
    <name type="synonym">Caerostris bankana</name>
    <dbReference type="NCBI Taxonomy" id="172846"/>
    <lineage>
        <taxon>Eukaryota</taxon>
        <taxon>Metazoa</taxon>
        <taxon>Ecdysozoa</taxon>
        <taxon>Arthropoda</taxon>
        <taxon>Chelicerata</taxon>
        <taxon>Arachnida</taxon>
        <taxon>Araneae</taxon>
        <taxon>Araneomorphae</taxon>
        <taxon>Entelegynae</taxon>
        <taxon>Araneoidea</taxon>
        <taxon>Araneidae</taxon>
        <taxon>Caerostris</taxon>
    </lineage>
</organism>
<keyword evidence="3" id="KW-1185">Reference proteome</keyword>
<gene>
    <name evidence="2" type="ORF">CEXT_412891</name>
</gene>
<proteinExistence type="predicted"/>
<evidence type="ECO:0000313" key="2">
    <source>
        <dbReference type="EMBL" id="GIX80063.1"/>
    </source>
</evidence>